<protein>
    <submittedName>
        <fullName evidence="2">Uncharacterized protein</fullName>
    </submittedName>
</protein>
<evidence type="ECO:0000313" key="2">
    <source>
        <dbReference type="EMBL" id="OQO08104.1"/>
    </source>
</evidence>
<dbReference type="Proteomes" id="UP000192596">
    <property type="component" value="Unassembled WGS sequence"/>
</dbReference>
<organism evidence="2 3">
    <name type="scientific">Cryoendolithus antarcticus</name>
    <dbReference type="NCBI Taxonomy" id="1507870"/>
    <lineage>
        <taxon>Eukaryota</taxon>
        <taxon>Fungi</taxon>
        <taxon>Dikarya</taxon>
        <taxon>Ascomycota</taxon>
        <taxon>Pezizomycotina</taxon>
        <taxon>Dothideomycetes</taxon>
        <taxon>Dothideomycetidae</taxon>
        <taxon>Cladosporiales</taxon>
        <taxon>Cladosporiaceae</taxon>
        <taxon>Cryoendolithus</taxon>
    </lineage>
</organism>
<dbReference type="InParanoid" id="A0A1V8T9Z9"/>
<evidence type="ECO:0000256" key="1">
    <source>
        <dbReference type="SAM" id="MobiDB-lite"/>
    </source>
</evidence>
<dbReference type="EMBL" id="NAJO01000013">
    <property type="protein sequence ID" value="OQO08104.1"/>
    <property type="molecule type" value="Genomic_DNA"/>
</dbReference>
<sequence>MSKLKTLVDKLIRRKKADREESRKLPPARPHPAVRPLHRPLPALLPHQHHYRHIRLGAGGLLHFDPTDLTHPNSISFIGTSGCSNTVGVFFEVTDTLCFAAHIDAYLFSSTPPRPDLGERRVTKLYATNTATAQALRIEVIKRLDTLYREVGLANWPKNRKRITRTLVMTCRKLSGQGTLAQEVVAKAVRGWVDDESAGKAERVARTGGSFVVGWPGGEVREWEQGVGEEWVDVDSGMAEGEWSVGVQEAAMVGEEGLREPM</sequence>
<feature type="compositionally biased region" description="Basic and acidic residues" evidence="1">
    <location>
        <begin position="15"/>
        <end position="24"/>
    </location>
</feature>
<reference evidence="3" key="1">
    <citation type="submission" date="2017-03" db="EMBL/GenBank/DDBJ databases">
        <title>Genomes of endolithic fungi from Antarctica.</title>
        <authorList>
            <person name="Coleine C."/>
            <person name="Masonjones S."/>
            <person name="Stajich J.E."/>
        </authorList>
    </citation>
    <scope>NUCLEOTIDE SEQUENCE [LARGE SCALE GENOMIC DNA]</scope>
    <source>
        <strain evidence="3">CCFEE 5527</strain>
    </source>
</reference>
<accession>A0A1V8T9Z9</accession>
<dbReference type="AlphaFoldDB" id="A0A1V8T9Z9"/>
<proteinExistence type="predicted"/>
<comment type="caution">
    <text evidence="2">The sequence shown here is derived from an EMBL/GenBank/DDBJ whole genome shotgun (WGS) entry which is preliminary data.</text>
</comment>
<gene>
    <name evidence="2" type="ORF">B0A48_06898</name>
</gene>
<evidence type="ECO:0000313" key="3">
    <source>
        <dbReference type="Proteomes" id="UP000192596"/>
    </source>
</evidence>
<keyword evidence="3" id="KW-1185">Reference proteome</keyword>
<feature type="region of interest" description="Disordered" evidence="1">
    <location>
        <begin position="15"/>
        <end position="39"/>
    </location>
</feature>
<name>A0A1V8T9Z9_9PEZI</name>